<evidence type="ECO:0000313" key="3">
    <source>
        <dbReference type="Proteomes" id="UP001174908"/>
    </source>
</evidence>
<proteinExistence type="predicted"/>
<dbReference type="EMBL" id="JASZYV010000001">
    <property type="protein sequence ID" value="MDM0043268.1"/>
    <property type="molecule type" value="Genomic_DNA"/>
</dbReference>
<dbReference type="InterPro" id="IPR007372">
    <property type="entry name" value="Lipid/polyisoprenoid-bd_YceI"/>
</dbReference>
<dbReference type="InterPro" id="IPR036761">
    <property type="entry name" value="TTHA0802/YceI-like_sf"/>
</dbReference>
<dbReference type="RefSeq" id="WP_286658385.1">
    <property type="nucleotide sequence ID" value="NZ_JASZYV010000001.1"/>
</dbReference>
<sequence>MTSTLPRHRPSTGHAMPRSPSARGWLFALLASLPLFVLAPSAARAEPARFEIDPDHMTMGFLVDHLGYAKVLGMFRAARGSYRFDEASGALSDVRIEVDTQSVFTNHAKRDQHLKSADFLNATEFPRMFFTAQSAQRTGDRQFKIDGELELLGRKQPLSLQATVNQSGPSPIDKDYRMGVSARGSFKRSAYGMNYGVANGWVGDEVPLIIEFEAVRR</sequence>
<evidence type="ECO:0000259" key="1">
    <source>
        <dbReference type="SMART" id="SM00867"/>
    </source>
</evidence>
<evidence type="ECO:0000313" key="2">
    <source>
        <dbReference type="EMBL" id="MDM0043268.1"/>
    </source>
</evidence>
<protein>
    <submittedName>
        <fullName evidence="2">YceI family protein</fullName>
    </submittedName>
</protein>
<dbReference type="Proteomes" id="UP001174908">
    <property type="component" value="Unassembled WGS sequence"/>
</dbReference>
<dbReference type="SUPFAM" id="SSF101874">
    <property type="entry name" value="YceI-like"/>
    <property type="match status" value="1"/>
</dbReference>
<name>A0ABT7N5S0_9BURK</name>
<feature type="domain" description="Lipid/polyisoprenoid-binding YceI-like" evidence="1">
    <location>
        <begin position="49"/>
        <end position="215"/>
    </location>
</feature>
<reference evidence="2" key="1">
    <citation type="submission" date="2023-06" db="EMBL/GenBank/DDBJ databases">
        <authorList>
            <person name="Jiang Y."/>
            <person name="Liu Q."/>
        </authorList>
    </citation>
    <scope>NUCLEOTIDE SEQUENCE</scope>
    <source>
        <strain evidence="2">CGMCC 1.12089</strain>
    </source>
</reference>
<dbReference type="PANTHER" id="PTHR34406:SF1">
    <property type="entry name" value="PROTEIN YCEI"/>
    <property type="match status" value="1"/>
</dbReference>
<gene>
    <name evidence="2" type="ORF">QTH91_02115</name>
</gene>
<accession>A0ABT7N5S0</accession>
<dbReference type="Pfam" id="PF04264">
    <property type="entry name" value="YceI"/>
    <property type="match status" value="1"/>
</dbReference>
<keyword evidence="3" id="KW-1185">Reference proteome</keyword>
<comment type="caution">
    <text evidence="2">The sequence shown here is derived from an EMBL/GenBank/DDBJ whole genome shotgun (WGS) entry which is preliminary data.</text>
</comment>
<dbReference type="SMART" id="SM00867">
    <property type="entry name" value="YceI"/>
    <property type="match status" value="1"/>
</dbReference>
<dbReference type="PANTHER" id="PTHR34406">
    <property type="entry name" value="PROTEIN YCEI"/>
    <property type="match status" value="1"/>
</dbReference>
<organism evidence="2 3">
    <name type="scientific">Variovorax dokdonensis</name>
    <dbReference type="NCBI Taxonomy" id="344883"/>
    <lineage>
        <taxon>Bacteria</taxon>
        <taxon>Pseudomonadati</taxon>
        <taxon>Pseudomonadota</taxon>
        <taxon>Betaproteobacteria</taxon>
        <taxon>Burkholderiales</taxon>
        <taxon>Comamonadaceae</taxon>
        <taxon>Variovorax</taxon>
    </lineage>
</organism>
<dbReference type="Gene3D" id="2.40.128.110">
    <property type="entry name" value="Lipid/polyisoprenoid-binding, YceI-like"/>
    <property type="match status" value="1"/>
</dbReference>